<name>A0A8I2YDP5_9AGAM</name>
<dbReference type="Proteomes" id="UP000683000">
    <property type="component" value="Unassembled WGS sequence"/>
</dbReference>
<dbReference type="AlphaFoldDB" id="A0A8I2YDP5"/>
<evidence type="ECO:0000313" key="2">
    <source>
        <dbReference type="Proteomes" id="UP000683000"/>
    </source>
</evidence>
<keyword evidence="2" id="KW-1185">Reference proteome</keyword>
<evidence type="ECO:0000313" key="1">
    <source>
        <dbReference type="EMBL" id="KAG6370114.1"/>
    </source>
</evidence>
<protein>
    <submittedName>
        <fullName evidence="1">Uncharacterized protein</fullName>
    </submittedName>
</protein>
<sequence length="237" mass="26805">MLSKVCDFASLAGDADRWLGKVITQYLSDKLQNYIRSSRSPLKGMIALFCGPTFEIEESRKDLETLMTRLKLTFILGFSANFVNPPMVADALGTFCISLYCKGMSLEEAIIEVFGGKREFLTKYPVVLMRRDSTTELISSQMMAYGALSHNPWGVPKPECPTCKTNVNVQAKIRKKGEKVSWRCGCGMVSEECSEMPSCVRKVAANWLNDFYWVDYPLPESPYRVTWRKKGLCERGN</sequence>
<dbReference type="OrthoDB" id="2691244at2759"/>
<dbReference type="EMBL" id="JAGFBS010000056">
    <property type="protein sequence ID" value="KAG6370114.1"/>
    <property type="molecule type" value="Genomic_DNA"/>
</dbReference>
<accession>A0A8I2YDP5</accession>
<comment type="caution">
    <text evidence="1">The sequence shown here is derived from an EMBL/GenBank/DDBJ whole genome shotgun (WGS) entry which is preliminary data.</text>
</comment>
<organism evidence="1 2">
    <name type="scientific">Boletus reticuloceps</name>
    <dbReference type="NCBI Taxonomy" id="495285"/>
    <lineage>
        <taxon>Eukaryota</taxon>
        <taxon>Fungi</taxon>
        <taxon>Dikarya</taxon>
        <taxon>Basidiomycota</taxon>
        <taxon>Agaricomycotina</taxon>
        <taxon>Agaricomycetes</taxon>
        <taxon>Agaricomycetidae</taxon>
        <taxon>Boletales</taxon>
        <taxon>Boletineae</taxon>
        <taxon>Boletaceae</taxon>
        <taxon>Boletoideae</taxon>
        <taxon>Boletus</taxon>
    </lineage>
</organism>
<proteinExistence type="predicted"/>
<gene>
    <name evidence="1" type="ORF">JVT61DRAFT_12410</name>
</gene>
<reference evidence="1" key="1">
    <citation type="submission" date="2021-03" db="EMBL/GenBank/DDBJ databases">
        <title>Evolutionary innovations through gain and loss of genes in the ectomycorrhizal Boletales.</title>
        <authorList>
            <person name="Wu G."/>
            <person name="Miyauchi S."/>
            <person name="Morin E."/>
            <person name="Yang Z.-L."/>
            <person name="Xu J."/>
            <person name="Martin F.M."/>
        </authorList>
    </citation>
    <scope>NUCLEOTIDE SEQUENCE</scope>
    <source>
        <strain evidence="1">BR01</strain>
    </source>
</reference>